<gene>
    <name evidence="1" type="ORF">APZ42_021721</name>
</gene>
<accession>A0A162C9X3</accession>
<sequence length="56" mass="6060">MASGKSTTVPSSSKRRLLIYLNLKAKAAKDLLLFPTSQLPSHAYAATFLADDVYTS</sequence>
<evidence type="ECO:0000313" key="2">
    <source>
        <dbReference type="Proteomes" id="UP000076858"/>
    </source>
</evidence>
<keyword evidence="2" id="KW-1185">Reference proteome</keyword>
<name>A0A162C9X3_9CRUS</name>
<proteinExistence type="predicted"/>
<dbReference type="AlphaFoldDB" id="A0A162C9X3"/>
<protein>
    <submittedName>
        <fullName evidence="1">Uncharacterized protein</fullName>
    </submittedName>
</protein>
<dbReference type="Proteomes" id="UP000076858">
    <property type="component" value="Unassembled WGS sequence"/>
</dbReference>
<comment type="caution">
    <text evidence="1">The sequence shown here is derived from an EMBL/GenBank/DDBJ whole genome shotgun (WGS) entry which is preliminary data.</text>
</comment>
<reference evidence="1 2" key="1">
    <citation type="submission" date="2016-03" db="EMBL/GenBank/DDBJ databases">
        <title>EvidentialGene: Evidence-directed Construction of Genes on Genomes.</title>
        <authorList>
            <person name="Gilbert D.G."/>
            <person name="Choi J.-H."/>
            <person name="Mockaitis K."/>
            <person name="Colbourne J."/>
            <person name="Pfrender M."/>
        </authorList>
    </citation>
    <scope>NUCLEOTIDE SEQUENCE [LARGE SCALE GENOMIC DNA]</scope>
    <source>
        <strain evidence="1 2">Xinb3</strain>
        <tissue evidence="1">Complete organism</tissue>
    </source>
</reference>
<dbReference type="EMBL" id="LRGB01001253">
    <property type="protein sequence ID" value="KZS13252.1"/>
    <property type="molecule type" value="Genomic_DNA"/>
</dbReference>
<evidence type="ECO:0000313" key="1">
    <source>
        <dbReference type="EMBL" id="KZS13252.1"/>
    </source>
</evidence>
<organism evidence="1 2">
    <name type="scientific">Daphnia magna</name>
    <dbReference type="NCBI Taxonomy" id="35525"/>
    <lineage>
        <taxon>Eukaryota</taxon>
        <taxon>Metazoa</taxon>
        <taxon>Ecdysozoa</taxon>
        <taxon>Arthropoda</taxon>
        <taxon>Crustacea</taxon>
        <taxon>Branchiopoda</taxon>
        <taxon>Diplostraca</taxon>
        <taxon>Cladocera</taxon>
        <taxon>Anomopoda</taxon>
        <taxon>Daphniidae</taxon>
        <taxon>Daphnia</taxon>
    </lineage>
</organism>